<name>A0A0H5BK34_9EUKA</name>
<accession>A0A0H5BK34</accession>
<dbReference type="SUPFAM" id="SSF54849">
    <property type="entry name" value="GroEL-intermediate domain like"/>
    <property type="match status" value="1"/>
</dbReference>
<dbReference type="SUPFAM" id="SSF52029">
    <property type="entry name" value="GroEL apical domain-like"/>
    <property type="match status" value="1"/>
</dbReference>
<gene>
    <name evidence="5" type="primary">tcpE</name>
</gene>
<proteinExistence type="inferred from homology"/>
<evidence type="ECO:0000256" key="1">
    <source>
        <dbReference type="ARBA" id="ARBA00008020"/>
    </source>
</evidence>
<reference evidence="5" key="1">
    <citation type="journal article" date="2015" name="Genome Biol. Evol.">
        <title>Nucleomorph Genome Sequences of Two Chlorarachniophytes, Amorphochlora amoebiformis and Lotharella vacuolata.</title>
        <authorList>
            <person name="Suzuki S."/>
            <person name="Shirato S."/>
            <person name="Hirakawa Y."/>
            <person name="Ishida K."/>
        </authorList>
    </citation>
    <scope>NUCLEOTIDE SEQUENCE</scope>
    <source>
        <strain evidence="5">CCMP240</strain>
    </source>
</reference>
<comment type="similarity">
    <text evidence="1">Belongs to the TCP-1 chaperonin family.</text>
</comment>
<dbReference type="GO" id="GO:0005524">
    <property type="term" value="F:ATP binding"/>
    <property type="evidence" value="ECO:0007669"/>
    <property type="project" value="UniProtKB-KW"/>
</dbReference>
<dbReference type="AlphaFoldDB" id="A0A0H5BK34"/>
<dbReference type="EMBL" id="AB996600">
    <property type="protein sequence ID" value="BAS01535.1"/>
    <property type="molecule type" value="Genomic_DNA"/>
</dbReference>
<keyword evidence="5" id="KW-0542">Nucleomorph</keyword>
<keyword evidence="4" id="KW-0143">Chaperone</keyword>
<dbReference type="SUPFAM" id="SSF48592">
    <property type="entry name" value="GroEL equatorial domain-like"/>
    <property type="match status" value="1"/>
</dbReference>
<geneLocation type="nucleomorph" evidence="5"/>
<protein>
    <submittedName>
        <fullName evidence="5">T-complex protein epsilon-SU</fullName>
    </submittedName>
</protein>
<dbReference type="Gene3D" id="3.30.260.10">
    <property type="entry name" value="TCP-1-like chaperonin intermediate domain"/>
    <property type="match status" value="1"/>
</dbReference>
<keyword evidence="3" id="KW-0067">ATP-binding</keyword>
<organism evidence="5">
    <name type="scientific">Lotharella vacuolata</name>
    <dbReference type="NCBI Taxonomy" id="74820"/>
    <lineage>
        <taxon>Eukaryota</taxon>
        <taxon>Sar</taxon>
        <taxon>Rhizaria</taxon>
        <taxon>Cercozoa</taxon>
        <taxon>Chlorarachniophyceae</taxon>
        <taxon>Lotharella</taxon>
    </lineage>
</organism>
<dbReference type="Gene3D" id="1.10.560.10">
    <property type="entry name" value="GroEL-like equatorial domain"/>
    <property type="match status" value="1"/>
</dbReference>
<dbReference type="Gene3D" id="3.50.7.10">
    <property type="entry name" value="GroEL"/>
    <property type="match status" value="1"/>
</dbReference>
<dbReference type="InterPro" id="IPR002423">
    <property type="entry name" value="Cpn60/GroEL/TCP-1"/>
</dbReference>
<dbReference type="InterPro" id="IPR017998">
    <property type="entry name" value="Chaperone_TCP-1"/>
</dbReference>
<dbReference type="PANTHER" id="PTHR11353">
    <property type="entry name" value="CHAPERONIN"/>
    <property type="match status" value="1"/>
</dbReference>
<dbReference type="InterPro" id="IPR027409">
    <property type="entry name" value="GroEL-like_apical_dom_sf"/>
</dbReference>
<sequence>MFLLLLFVKKLYIKEFYLSCIQTGKFIFDLISNSYGPNIGYKLIINKNDFLLSKRGVVFFDITLSNNLIFLIFSNILTIQKNSFGDGSITIILLIYSFFKKTVRMFSRGVSLLEINKNYIILFNIVNKILNMLTFKIIGWKKSKDYFILSVYSNLVSKLYFFRIFRPHVLSSRYAELCVNASLTVYDYKKNTIKINLIKIEGRFGVLAEDSYLIKGFIIQNGFSNIWVPKKLHNAIVMVTSNKLEPSTIDEINVVEINQFDSFKKIWEIKKKFYNDIIISFKKIKINLLVTQWGVKDELKYLFFKNNISILCWVGSNNLEILSIITKARIIANYFDINFNRVGFSKLVREFSFQDHSKVLIFDNFYSPKCVTIFLICTKNFILKENKILIKNAIKTLSILLKTKNFLLTNGYSELVIVITLFNLNSRYFYNSNDFLNCFTASLEIIPAYLLQYSKKNSKLFIDFLKRKIIILSSRTYIHYSDKLYIEPKSIRQSIYYLVFKTVFILANISKVLY</sequence>
<keyword evidence="2" id="KW-0547">Nucleotide-binding</keyword>
<dbReference type="Pfam" id="PF00118">
    <property type="entry name" value="Cpn60_TCP1"/>
    <property type="match status" value="1"/>
</dbReference>
<evidence type="ECO:0000256" key="2">
    <source>
        <dbReference type="ARBA" id="ARBA00022741"/>
    </source>
</evidence>
<dbReference type="GO" id="GO:0140662">
    <property type="term" value="F:ATP-dependent protein folding chaperone"/>
    <property type="evidence" value="ECO:0007669"/>
    <property type="project" value="InterPro"/>
</dbReference>
<dbReference type="InterPro" id="IPR027413">
    <property type="entry name" value="GROEL-like_equatorial_sf"/>
</dbReference>
<evidence type="ECO:0000256" key="4">
    <source>
        <dbReference type="ARBA" id="ARBA00023186"/>
    </source>
</evidence>
<evidence type="ECO:0000313" key="5">
    <source>
        <dbReference type="EMBL" id="BAS01535.1"/>
    </source>
</evidence>
<dbReference type="InterPro" id="IPR027410">
    <property type="entry name" value="TCP-1-like_intermed_sf"/>
</dbReference>
<evidence type="ECO:0000256" key="3">
    <source>
        <dbReference type="ARBA" id="ARBA00022840"/>
    </source>
</evidence>